<dbReference type="AlphaFoldDB" id="A0A4W5M1G4"/>
<dbReference type="GO" id="GO:0006954">
    <property type="term" value="P:inflammatory response"/>
    <property type="evidence" value="ECO:0007669"/>
    <property type="project" value="InterPro"/>
</dbReference>
<accession>A0A4W5M1G4</accession>
<evidence type="ECO:0000256" key="2">
    <source>
        <dbReference type="ARBA" id="ARBA00007236"/>
    </source>
</evidence>
<feature type="chain" id="PRO_5021476243" description="Interleukin 17c" evidence="6">
    <location>
        <begin position="23"/>
        <end position="174"/>
    </location>
</feature>
<reference evidence="7" key="2">
    <citation type="submission" date="2025-08" db="UniProtKB">
        <authorList>
            <consortium name="Ensembl"/>
        </authorList>
    </citation>
    <scope>IDENTIFICATION</scope>
</reference>
<comment type="similarity">
    <text evidence="2">Belongs to the IL-17 family.</text>
</comment>
<dbReference type="Gene3D" id="2.10.90.10">
    <property type="entry name" value="Cystine-knot cytokines"/>
    <property type="match status" value="1"/>
</dbReference>
<keyword evidence="3" id="KW-0202">Cytokine</keyword>
<dbReference type="Ensembl" id="ENSHHUT00000033245.1">
    <property type="protein sequence ID" value="ENSHHUP00000031938.1"/>
    <property type="gene ID" value="ENSHHUG00000020231.1"/>
</dbReference>
<dbReference type="SUPFAM" id="SSF57501">
    <property type="entry name" value="Cystine-knot cytokines"/>
    <property type="match status" value="1"/>
</dbReference>
<feature type="signal peptide" evidence="6">
    <location>
        <begin position="1"/>
        <end position="22"/>
    </location>
</feature>
<evidence type="ECO:0000256" key="4">
    <source>
        <dbReference type="ARBA" id="ARBA00022525"/>
    </source>
</evidence>
<protein>
    <recommendedName>
        <fullName evidence="9">Interleukin 17c</fullName>
    </recommendedName>
</protein>
<dbReference type="InterPro" id="IPR029034">
    <property type="entry name" value="Cystine-knot_cytokine"/>
</dbReference>
<evidence type="ECO:0000256" key="3">
    <source>
        <dbReference type="ARBA" id="ARBA00022514"/>
    </source>
</evidence>
<dbReference type="InterPro" id="IPR020440">
    <property type="entry name" value="IL-17_chr"/>
</dbReference>
<dbReference type="GeneTree" id="ENSGT00940000166375"/>
<sequence>GVFQMLVLCICGCLSIAWPSSAKRCFNQKSVDRRAARFKMSTHCFRTAVSDSLHLQQHWGRQSCLSFKPHTASLSSVHYNNRSLSPWRYRIDEREDRIPAKIMVAECLYEGCILNKHEDMNYNSVPVLTTFKVLQKTACPGNPGHYLMTVDSVTIPVACTCVVPRLMISSLGFG</sequence>
<dbReference type="PRINTS" id="PR01932">
    <property type="entry name" value="INTRLEUKIN17"/>
</dbReference>
<organism evidence="7 8">
    <name type="scientific">Hucho hucho</name>
    <name type="common">huchen</name>
    <dbReference type="NCBI Taxonomy" id="62062"/>
    <lineage>
        <taxon>Eukaryota</taxon>
        <taxon>Metazoa</taxon>
        <taxon>Chordata</taxon>
        <taxon>Craniata</taxon>
        <taxon>Vertebrata</taxon>
        <taxon>Euteleostomi</taxon>
        <taxon>Actinopterygii</taxon>
        <taxon>Neopterygii</taxon>
        <taxon>Teleostei</taxon>
        <taxon>Protacanthopterygii</taxon>
        <taxon>Salmoniformes</taxon>
        <taxon>Salmonidae</taxon>
        <taxon>Salmoninae</taxon>
        <taxon>Hucho</taxon>
    </lineage>
</organism>
<evidence type="ECO:0000256" key="1">
    <source>
        <dbReference type="ARBA" id="ARBA00004613"/>
    </source>
</evidence>
<evidence type="ECO:0000256" key="6">
    <source>
        <dbReference type="SAM" id="SignalP"/>
    </source>
</evidence>
<dbReference type="GO" id="GO:0005615">
    <property type="term" value="C:extracellular space"/>
    <property type="evidence" value="ECO:0007669"/>
    <property type="project" value="UniProtKB-KW"/>
</dbReference>
<evidence type="ECO:0000313" key="7">
    <source>
        <dbReference type="Ensembl" id="ENSHHUP00000031938.1"/>
    </source>
</evidence>
<reference evidence="8" key="1">
    <citation type="submission" date="2018-06" db="EMBL/GenBank/DDBJ databases">
        <title>Genome assembly of Danube salmon.</title>
        <authorList>
            <person name="Macqueen D.J."/>
            <person name="Gundappa M.K."/>
        </authorList>
    </citation>
    <scope>NUCLEOTIDE SEQUENCE [LARGE SCALE GENOMIC DNA]</scope>
</reference>
<evidence type="ECO:0000256" key="5">
    <source>
        <dbReference type="ARBA" id="ARBA00022729"/>
    </source>
</evidence>
<comment type="subcellular location">
    <subcellularLocation>
        <location evidence="1">Secreted</location>
    </subcellularLocation>
</comment>
<dbReference type="GO" id="GO:0005125">
    <property type="term" value="F:cytokine activity"/>
    <property type="evidence" value="ECO:0007669"/>
    <property type="project" value="UniProtKB-KW"/>
</dbReference>
<keyword evidence="8" id="KW-1185">Reference proteome</keyword>
<proteinExistence type="inferred from homology"/>
<evidence type="ECO:0008006" key="9">
    <source>
        <dbReference type="Google" id="ProtNLM"/>
    </source>
</evidence>
<dbReference type="STRING" id="62062.ENSHHUP00000031938"/>
<dbReference type="Pfam" id="PF06083">
    <property type="entry name" value="IL17"/>
    <property type="match status" value="1"/>
</dbReference>
<name>A0A4W5M1G4_9TELE</name>
<dbReference type="InterPro" id="IPR010345">
    <property type="entry name" value="IL-17_fam"/>
</dbReference>
<reference evidence="7" key="3">
    <citation type="submission" date="2025-09" db="UniProtKB">
        <authorList>
            <consortium name="Ensembl"/>
        </authorList>
    </citation>
    <scope>IDENTIFICATION</scope>
</reference>
<keyword evidence="4" id="KW-0964">Secreted</keyword>
<keyword evidence="5 6" id="KW-0732">Signal</keyword>
<evidence type="ECO:0000313" key="8">
    <source>
        <dbReference type="Proteomes" id="UP000314982"/>
    </source>
</evidence>
<dbReference type="Proteomes" id="UP000314982">
    <property type="component" value="Unassembled WGS sequence"/>
</dbReference>